<dbReference type="Proteomes" id="UP000499080">
    <property type="component" value="Unassembled WGS sequence"/>
</dbReference>
<feature type="region of interest" description="Disordered" evidence="1">
    <location>
        <begin position="1"/>
        <end position="27"/>
    </location>
</feature>
<gene>
    <name evidence="2" type="ORF">AVEN_68617_1</name>
</gene>
<evidence type="ECO:0000256" key="1">
    <source>
        <dbReference type="SAM" id="MobiDB-lite"/>
    </source>
</evidence>
<protein>
    <submittedName>
        <fullName evidence="2">Uncharacterized protein</fullName>
    </submittedName>
</protein>
<feature type="compositionally biased region" description="Polar residues" evidence="1">
    <location>
        <begin position="9"/>
        <end position="18"/>
    </location>
</feature>
<proteinExistence type="predicted"/>
<reference evidence="2 3" key="1">
    <citation type="journal article" date="2019" name="Sci. Rep.">
        <title>Orb-weaving spider Araneus ventricosus genome elucidates the spidroin gene catalogue.</title>
        <authorList>
            <person name="Kono N."/>
            <person name="Nakamura H."/>
            <person name="Ohtoshi R."/>
            <person name="Moran D.A.P."/>
            <person name="Shinohara A."/>
            <person name="Yoshida Y."/>
            <person name="Fujiwara M."/>
            <person name="Mori M."/>
            <person name="Tomita M."/>
            <person name="Arakawa K."/>
        </authorList>
    </citation>
    <scope>NUCLEOTIDE SEQUENCE [LARGE SCALE GENOMIC DNA]</scope>
</reference>
<name>A0A4Y2V4A9_ARAVE</name>
<evidence type="ECO:0000313" key="3">
    <source>
        <dbReference type="Proteomes" id="UP000499080"/>
    </source>
</evidence>
<organism evidence="2 3">
    <name type="scientific">Araneus ventricosus</name>
    <name type="common">Orbweaver spider</name>
    <name type="synonym">Epeira ventricosa</name>
    <dbReference type="NCBI Taxonomy" id="182803"/>
    <lineage>
        <taxon>Eukaryota</taxon>
        <taxon>Metazoa</taxon>
        <taxon>Ecdysozoa</taxon>
        <taxon>Arthropoda</taxon>
        <taxon>Chelicerata</taxon>
        <taxon>Arachnida</taxon>
        <taxon>Araneae</taxon>
        <taxon>Araneomorphae</taxon>
        <taxon>Entelegynae</taxon>
        <taxon>Araneoidea</taxon>
        <taxon>Araneidae</taxon>
        <taxon>Araneus</taxon>
    </lineage>
</organism>
<dbReference type="AlphaFoldDB" id="A0A4Y2V4A9"/>
<sequence>MQKHFNHLCETNSGTPHEQSQETEHSLDDTFKDLFENSETHQEMTPTFLDTQGMFSWVIDGSASTPMNWNSQIETERIWVCWNLIGAIFLFNSLSAC</sequence>
<keyword evidence="3" id="KW-1185">Reference proteome</keyword>
<evidence type="ECO:0000313" key="2">
    <source>
        <dbReference type="EMBL" id="GBO19244.1"/>
    </source>
</evidence>
<dbReference type="EMBL" id="BGPR01042730">
    <property type="protein sequence ID" value="GBO19244.1"/>
    <property type="molecule type" value="Genomic_DNA"/>
</dbReference>
<accession>A0A4Y2V4A9</accession>
<comment type="caution">
    <text evidence="2">The sequence shown here is derived from an EMBL/GenBank/DDBJ whole genome shotgun (WGS) entry which is preliminary data.</text>
</comment>